<keyword evidence="5 8" id="KW-0812">Transmembrane</keyword>
<feature type="transmembrane region" description="Helical" evidence="8">
    <location>
        <begin position="320"/>
        <end position="341"/>
    </location>
</feature>
<evidence type="ECO:0000313" key="10">
    <source>
        <dbReference type="Proteomes" id="UP001348492"/>
    </source>
</evidence>
<evidence type="ECO:0000256" key="7">
    <source>
        <dbReference type="ARBA" id="ARBA00023136"/>
    </source>
</evidence>
<accession>A0ABZ2EVC1</accession>
<keyword evidence="10" id="KW-1185">Reference proteome</keyword>
<gene>
    <name evidence="9" type="primary">hmuU_1</name>
    <name evidence="9" type="ORF">TEGL_21700</name>
</gene>
<evidence type="ECO:0000256" key="6">
    <source>
        <dbReference type="ARBA" id="ARBA00022989"/>
    </source>
</evidence>
<dbReference type="CDD" id="cd06550">
    <property type="entry name" value="TM_ABC_iron-siderophores_like"/>
    <property type="match status" value="1"/>
</dbReference>
<keyword evidence="6 8" id="KW-1133">Transmembrane helix</keyword>
<feature type="transmembrane region" description="Helical" evidence="8">
    <location>
        <begin position="293"/>
        <end position="313"/>
    </location>
</feature>
<evidence type="ECO:0000256" key="2">
    <source>
        <dbReference type="ARBA" id="ARBA00007935"/>
    </source>
</evidence>
<feature type="transmembrane region" description="Helical" evidence="8">
    <location>
        <begin position="20"/>
        <end position="45"/>
    </location>
</feature>
<dbReference type="PANTHER" id="PTHR30472">
    <property type="entry name" value="FERRIC ENTEROBACTIN TRANSPORT SYSTEM PERMEASE PROTEIN"/>
    <property type="match status" value="1"/>
</dbReference>
<proteinExistence type="inferred from homology"/>
<keyword evidence="7 8" id="KW-0472">Membrane</keyword>
<name>A0ABZ2EVC1_9FIRM</name>
<dbReference type="EMBL" id="CP117523">
    <property type="protein sequence ID" value="WWD83756.1"/>
    <property type="molecule type" value="Genomic_DNA"/>
</dbReference>
<feature type="transmembrane region" description="Helical" evidence="8">
    <location>
        <begin position="65"/>
        <end position="91"/>
    </location>
</feature>
<dbReference type="RefSeq" id="WP_018590775.1">
    <property type="nucleotide sequence ID" value="NZ_CP117523.1"/>
</dbReference>
<evidence type="ECO:0000256" key="8">
    <source>
        <dbReference type="SAM" id="Phobius"/>
    </source>
</evidence>
<comment type="subcellular location">
    <subcellularLocation>
        <location evidence="1">Cell membrane</location>
        <topology evidence="1">Multi-pass membrane protein</topology>
    </subcellularLocation>
</comment>
<organism evidence="9 10">
    <name type="scientific">Terrisporobacter glycolicus ATCC 14880 = DSM 1288</name>
    <dbReference type="NCBI Taxonomy" id="1121315"/>
    <lineage>
        <taxon>Bacteria</taxon>
        <taxon>Bacillati</taxon>
        <taxon>Bacillota</taxon>
        <taxon>Clostridia</taxon>
        <taxon>Peptostreptococcales</taxon>
        <taxon>Peptostreptococcaceae</taxon>
        <taxon>Terrisporobacter</taxon>
    </lineage>
</organism>
<dbReference type="Proteomes" id="UP001348492">
    <property type="component" value="Chromosome"/>
</dbReference>
<protein>
    <submittedName>
        <fullName evidence="9">Hemin transport system permease protein HmuU</fullName>
    </submittedName>
</protein>
<feature type="transmembrane region" description="Helical" evidence="8">
    <location>
        <begin position="132"/>
        <end position="152"/>
    </location>
</feature>
<keyword evidence="4" id="KW-1003">Cell membrane</keyword>
<dbReference type="PANTHER" id="PTHR30472:SF25">
    <property type="entry name" value="ABC TRANSPORTER PERMEASE PROTEIN MJ0876-RELATED"/>
    <property type="match status" value="1"/>
</dbReference>
<reference evidence="9 10" key="1">
    <citation type="journal article" date="2023" name="PLoS ONE">
        <title>Genome-based metabolic and phylogenomic analysis of three Terrisporobacter species.</title>
        <authorList>
            <person name="Boer T."/>
            <person name="Bengelsdorf F.R."/>
            <person name="Bomeke M."/>
            <person name="Daniel R."/>
            <person name="Poehlein A."/>
        </authorList>
    </citation>
    <scope>NUCLEOTIDE SEQUENCE [LARGE SCALE GENOMIC DNA]</scope>
    <source>
        <strain evidence="9 10">DSM 1288</strain>
    </source>
</reference>
<evidence type="ECO:0000256" key="5">
    <source>
        <dbReference type="ARBA" id="ARBA00022692"/>
    </source>
</evidence>
<dbReference type="SUPFAM" id="SSF81345">
    <property type="entry name" value="ABC transporter involved in vitamin B12 uptake, BtuC"/>
    <property type="match status" value="1"/>
</dbReference>
<sequence>MELKVEKFEYRKESKKKVIFLALGITICFISFITDILVGPAMLSLKDVILSLIHSPDVAQNTNVIIWTLRLPTALMALIVGASLGIAGAGMQTILDNPLASPYTLGISAGAGFGASLAIVTGLGTLKFLGDFMVPVSAFVFSSIASLLIYLISKAKKFTSETMVLAGIGLLFLFQALQSLMQYVASPEALQNIVFWTLGSLTKANWSNIPVVFVVFIIIFPIMIKESWKLTALKLGDEKAAGLGVNVERLRFKSFITISIITSVAVSFVGTIGFIGIVGPHISRILVGEDQRFFLPMSAICGAGILSLASIGSKIIKSGAIFPIGIVTAIIGVPFFFSLILTKKRGYF</sequence>
<feature type="transmembrane region" description="Helical" evidence="8">
    <location>
        <begin position="103"/>
        <end position="126"/>
    </location>
</feature>
<dbReference type="InterPro" id="IPR037294">
    <property type="entry name" value="ABC_BtuC-like"/>
</dbReference>
<feature type="transmembrane region" description="Helical" evidence="8">
    <location>
        <begin position="164"/>
        <end position="185"/>
    </location>
</feature>
<evidence type="ECO:0000256" key="1">
    <source>
        <dbReference type="ARBA" id="ARBA00004651"/>
    </source>
</evidence>
<evidence type="ECO:0000256" key="4">
    <source>
        <dbReference type="ARBA" id="ARBA00022475"/>
    </source>
</evidence>
<dbReference type="Pfam" id="PF01032">
    <property type="entry name" value="FecCD"/>
    <property type="match status" value="1"/>
</dbReference>
<keyword evidence="3" id="KW-0813">Transport</keyword>
<feature type="transmembrane region" description="Helical" evidence="8">
    <location>
        <begin position="205"/>
        <end position="224"/>
    </location>
</feature>
<dbReference type="Gene3D" id="1.10.3470.10">
    <property type="entry name" value="ABC transporter involved in vitamin B12 uptake, BtuC"/>
    <property type="match status" value="1"/>
</dbReference>
<evidence type="ECO:0000313" key="9">
    <source>
        <dbReference type="EMBL" id="WWD83756.1"/>
    </source>
</evidence>
<comment type="similarity">
    <text evidence="2">Belongs to the binding-protein-dependent transport system permease family. FecCD subfamily.</text>
</comment>
<evidence type="ECO:0000256" key="3">
    <source>
        <dbReference type="ARBA" id="ARBA00022448"/>
    </source>
</evidence>
<dbReference type="InterPro" id="IPR000522">
    <property type="entry name" value="ABC_transptr_permease_BtuC"/>
</dbReference>
<feature type="transmembrane region" description="Helical" evidence="8">
    <location>
        <begin position="255"/>
        <end position="278"/>
    </location>
</feature>